<reference evidence="2" key="2">
    <citation type="submission" date="2013-10" db="EMBL/GenBank/DDBJ databases">
        <authorList>
            <person name="Aslett M."/>
        </authorList>
    </citation>
    <scope>NUCLEOTIDE SEQUENCE</scope>
    <source>
        <strain evidence="2">Houghton</strain>
    </source>
</reference>
<keyword evidence="3" id="KW-1185">Reference proteome</keyword>
<dbReference type="VEuPathDB" id="ToxoDB:EAH_00039550"/>
<feature type="region of interest" description="Disordered" evidence="1">
    <location>
        <begin position="351"/>
        <end position="389"/>
    </location>
</feature>
<gene>
    <name evidence="2" type="ORF">EAH_00039550</name>
</gene>
<feature type="region of interest" description="Disordered" evidence="1">
    <location>
        <begin position="221"/>
        <end position="324"/>
    </location>
</feature>
<accession>U6GTJ1</accession>
<dbReference type="RefSeq" id="XP_013247391.1">
    <property type="nucleotide sequence ID" value="XM_013391937.1"/>
</dbReference>
<dbReference type="GeneID" id="25272025"/>
<evidence type="ECO:0000313" key="3">
    <source>
        <dbReference type="Proteomes" id="UP000018050"/>
    </source>
</evidence>
<reference evidence="2" key="1">
    <citation type="submission" date="2013-10" db="EMBL/GenBank/DDBJ databases">
        <title>Genomic analysis of the causative agents of coccidiosis in chickens.</title>
        <authorList>
            <person name="Reid A.J."/>
            <person name="Blake D."/>
            <person name="Billington K."/>
            <person name="Browne H."/>
            <person name="Dunn M."/>
            <person name="Hung S."/>
            <person name="Kawahara F."/>
            <person name="Miranda-Saavedra D."/>
            <person name="Mourier T."/>
            <person name="Nagra H."/>
            <person name="Otto T.D."/>
            <person name="Rawlings N."/>
            <person name="Sanchez A."/>
            <person name="Sanders M."/>
            <person name="Subramaniam C."/>
            <person name="Tay Y."/>
            <person name="Dear P."/>
            <person name="Doerig C."/>
            <person name="Gruber A."/>
            <person name="Parkinson J."/>
            <person name="Shirley M."/>
            <person name="Wan K.L."/>
            <person name="Berriman M."/>
            <person name="Tomley F."/>
            <person name="Pain A."/>
        </authorList>
    </citation>
    <scope>NUCLEOTIDE SEQUENCE</scope>
    <source>
        <strain evidence="2">Houghton</strain>
    </source>
</reference>
<name>U6GTJ1_EIMAC</name>
<proteinExistence type="predicted"/>
<protein>
    <submittedName>
        <fullName evidence="2">Uncharacterized protein</fullName>
    </submittedName>
</protein>
<dbReference type="Proteomes" id="UP000018050">
    <property type="component" value="Unassembled WGS sequence"/>
</dbReference>
<evidence type="ECO:0000256" key="1">
    <source>
        <dbReference type="SAM" id="MobiDB-lite"/>
    </source>
</evidence>
<organism evidence="2 3">
    <name type="scientific">Eimeria acervulina</name>
    <name type="common">Coccidian parasite</name>
    <dbReference type="NCBI Taxonomy" id="5801"/>
    <lineage>
        <taxon>Eukaryota</taxon>
        <taxon>Sar</taxon>
        <taxon>Alveolata</taxon>
        <taxon>Apicomplexa</taxon>
        <taxon>Conoidasida</taxon>
        <taxon>Coccidia</taxon>
        <taxon>Eucoccidiorida</taxon>
        <taxon>Eimeriorina</taxon>
        <taxon>Eimeriidae</taxon>
        <taxon>Eimeria</taxon>
    </lineage>
</organism>
<feature type="compositionally biased region" description="Low complexity" evidence="1">
    <location>
        <begin position="286"/>
        <end position="315"/>
    </location>
</feature>
<evidence type="ECO:0000313" key="2">
    <source>
        <dbReference type="EMBL" id="CDI83495.1"/>
    </source>
</evidence>
<sequence>MSQPLLNQRKLPVKNTQTATGAAETSKITPKIGATVTASSREPGFPADAARVRPKTSTTATAIARGGDLHIQKRTPVNRDGSLQEKKAAATASEHPISPRLSPVARGRGKAAATPKTTISVTGKILRGNLKPTHPEPQECSGGTRSTALTAATPEAAAKAATLQQAAAANLQNSIAMRAMRPMTLAETVSADATTVPQKPAPVGKPSAELVRAARPAVLKAAKSGNPRTCAPAPQLSSKRMGPLLPALGAPSAQPRRATADGSPTGPHKAAVAYAPLRPRRDRLLGDAGSSAEAAATTPATAPAAATAALTTAPTSMAKSPKSTLEPAPAFYRCAAPNTGKSQRLLTLGAGAASGNIPSQPSVARPGESKASTRVTGKGSPKFSSATGMAPKPIADAVASIAGTRQAVNTAPRSANAAVTKPEAPKPAAVAVGAIKADAVAAAAQGQSDKPHADGERIPNAAPVGFTIAPRPLGARLVSRLSGLFKRSGSKELKNK</sequence>
<feature type="region of interest" description="Disordered" evidence="1">
    <location>
        <begin position="1"/>
        <end position="116"/>
    </location>
</feature>
<dbReference type="AlphaFoldDB" id="U6GTJ1"/>
<dbReference type="EMBL" id="HG673426">
    <property type="protein sequence ID" value="CDI83495.1"/>
    <property type="molecule type" value="Genomic_DNA"/>
</dbReference>